<organism evidence="2 3">
    <name type="scientific">Candidatus Taylorbacteria bacterium RIFCSPHIGHO2_12_FULL_45_16</name>
    <dbReference type="NCBI Taxonomy" id="1802315"/>
    <lineage>
        <taxon>Bacteria</taxon>
        <taxon>Candidatus Tayloriibacteriota</taxon>
    </lineage>
</organism>
<protein>
    <submittedName>
        <fullName evidence="2">Uncharacterized protein</fullName>
    </submittedName>
</protein>
<keyword evidence="1" id="KW-0472">Membrane</keyword>
<comment type="caution">
    <text evidence="2">The sequence shown here is derived from an EMBL/GenBank/DDBJ whole genome shotgun (WGS) entry which is preliminary data.</text>
</comment>
<evidence type="ECO:0000313" key="3">
    <source>
        <dbReference type="Proteomes" id="UP000178089"/>
    </source>
</evidence>
<keyword evidence="1" id="KW-1133">Transmembrane helix</keyword>
<dbReference type="EMBL" id="MHRT01000011">
    <property type="protein sequence ID" value="OHA28648.1"/>
    <property type="molecule type" value="Genomic_DNA"/>
</dbReference>
<sequence>MVLYSKDSSNGFRRLRRRGNHPAKKFRICGGAAPIKTAEEPVKNIGSNHIFNFGGKKIFNSMKRRNVFIALLIILIIGVAGYFVFIKNQPSTSLIGNNPPPVTSNQPVVPSSTKEEKILEITLEVSAPFSIAKLSILEDGSALYSEKMDGKPEQRGIYEEVDIETRDRQMKKFVELVRKNNFFSMKDRPYKESDPLDGSSYTLTIKIRPAGPPGLVDAAVHTVSCYEFSCEPGFLEIQKEMRTYFKSYWNKEVLEVGV</sequence>
<dbReference type="Proteomes" id="UP000178089">
    <property type="component" value="Unassembled WGS sequence"/>
</dbReference>
<accession>A0A1G2MXU2</accession>
<keyword evidence="1" id="KW-0812">Transmembrane</keyword>
<evidence type="ECO:0000256" key="1">
    <source>
        <dbReference type="SAM" id="Phobius"/>
    </source>
</evidence>
<proteinExistence type="predicted"/>
<reference evidence="2 3" key="1">
    <citation type="journal article" date="2016" name="Nat. Commun.">
        <title>Thousands of microbial genomes shed light on interconnected biogeochemical processes in an aquifer system.</title>
        <authorList>
            <person name="Anantharaman K."/>
            <person name="Brown C.T."/>
            <person name="Hug L.A."/>
            <person name="Sharon I."/>
            <person name="Castelle C.J."/>
            <person name="Probst A.J."/>
            <person name="Thomas B.C."/>
            <person name="Singh A."/>
            <person name="Wilkins M.J."/>
            <person name="Karaoz U."/>
            <person name="Brodie E.L."/>
            <person name="Williams K.H."/>
            <person name="Hubbard S.S."/>
            <person name="Banfield J.F."/>
        </authorList>
    </citation>
    <scope>NUCLEOTIDE SEQUENCE [LARGE SCALE GENOMIC DNA]</scope>
</reference>
<dbReference type="AlphaFoldDB" id="A0A1G2MXU2"/>
<name>A0A1G2MXU2_9BACT</name>
<gene>
    <name evidence="2" type="ORF">A3F51_04005</name>
</gene>
<feature type="transmembrane region" description="Helical" evidence="1">
    <location>
        <begin position="66"/>
        <end position="85"/>
    </location>
</feature>
<evidence type="ECO:0000313" key="2">
    <source>
        <dbReference type="EMBL" id="OHA28648.1"/>
    </source>
</evidence>